<dbReference type="EMBL" id="JANBPG010000241">
    <property type="protein sequence ID" value="KAJ1898404.1"/>
    <property type="molecule type" value="Genomic_DNA"/>
</dbReference>
<protein>
    <submittedName>
        <fullName evidence="1">Uncharacterized protein</fullName>
    </submittedName>
</protein>
<organism evidence="1 2">
    <name type="scientific">Kickxella alabastrina</name>
    <dbReference type="NCBI Taxonomy" id="61397"/>
    <lineage>
        <taxon>Eukaryota</taxon>
        <taxon>Fungi</taxon>
        <taxon>Fungi incertae sedis</taxon>
        <taxon>Zoopagomycota</taxon>
        <taxon>Kickxellomycotina</taxon>
        <taxon>Kickxellomycetes</taxon>
        <taxon>Kickxellales</taxon>
        <taxon>Kickxellaceae</taxon>
        <taxon>Kickxella</taxon>
    </lineage>
</organism>
<accession>A0ACC1IPI8</accession>
<comment type="caution">
    <text evidence="1">The sequence shown here is derived from an EMBL/GenBank/DDBJ whole genome shotgun (WGS) entry which is preliminary data.</text>
</comment>
<proteinExistence type="predicted"/>
<dbReference type="Proteomes" id="UP001150581">
    <property type="component" value="Unassembled WGS sequence"/>
</dbReference>
<keyword evidence="2" id="KW-1185">Reference proteome</keyword>
<gene>
    <name evidence="1" type="ORF">LPJ66_002766</name>
</gene>
<evidence type="ECO:0000313" key="2">
    <source>
        <dbReference type="Proteomes" id="UP001150581"/>
    </source>
</evidence>
<reference evidence="1" key="1">
    <citation type="submission" date="2022-07" db="EMBL/GenBank/DDBJ databases">
        <title>Phylogenomic reconstructions and comparative analyses of Kickxellomycotina fungi.</title>
        <authorList>
            <person name="Reynolds N.K."/>
            <person name="Stajich J.E."/>
            <person name="Barry K."/>
            <person name="Grigoriev I.V."/>
            <person name="Crous P."/>
            <person name="Smith M.E."/>
        </authorList>
    </citation>
    <scope>NUCLEOTIDE SEQUENCE</scope>
    <source>
        <strain evidence="1">Benny 63K</strain>
    </source>
</reference>
<sequence length="86" mass="9593">MEDVSNPYQNALVSGGKHSTLDIRSLCMQKPAHSARRALNRKCGTPFSWDLTDPQQVAEPAVPQGVPAAQGILQRWHEWVLARNCR</sequence>
<evidence type="ECO:0000313" key="1">
    <source>
        <dbReference type="EMBL" id="KAJ1898404.1"/>
    </source>
</evidence>
<name>A0ACC1IPI8_9FUNG</name>